<evidence type="ECO:0000313" key="1">
    <source>
        <dbReference type="EMBL" id="KAI3858944.1"/>
    </source>
</evidence>
<dbReference type="EMBL" id="JAJJMB010014681">
    <property type="protein sequence ID" value="KAI3858944.1"/>
    <property type="molecule type" value="Genomic_DNA"/>
</dbReference>
<reference evidence="1" key="1">
    <citation type="submission" date="2022-04" db="EMBL/GenBank/DDBJ databases">
        <title>A functionally conserved STORR gene fusion in Papaver species that diverged 16.8 million years ago.</title>
        <authorList>
            <person name="Catania T."/>
        </authorList>
    </citation>
    <scope>NUCLEOTIDE SEQUENCE</scope>
    <source>
        <strain evidence="1">S-188037</strain>
    </source>
</reference>
<dbReference type="PANTHER" id="PTHR34356">
    <property type="entry name" value="ANTIGENIC HEAT-STABLE PROTEIN"/>
    <property type="match status" value="1"/>
</dbReference>
<sequence length="146" mass="17012">MANKRKIGAYEVISQLKDDGDFDKLRVSIIQRVKGNEEQRSDAIFDEMGNTVMTQIFDALWETVIFVYNQLLNPKWNEVDESSFLIGPRRRDNIVVNNNNSLLVYASETEHNLHVSQYVVDSVKVKEESYHENDTSQFKISYNEVF</sequence>
<comment type="caution">
    <text evidence="1">The sequence shown here is derived from an EMBL/GenBank/DDBJ whole genome shotgun (WGS) entry which is preliminary data.</text>
</comment>
<evidence type="ECO:0000313" key="2">
    <source>
        <dbReference type="Proteomes" id="UP001202328"/>
    </source>
</evidence>
<accession>A0AAD4S4H1</accession>
<organism evidence="1 2">
    <name type="scientific">Papaver atlanticum</name>
    <dbReference type="NCBI Taxonomy" id="357466"/>
    <lineage>
        <taxon>Eukaryota</taxon>
        <taxon>Viridiplantae</taxon>
        <taxon>Streptophyta</taxon>
        <taxon>Embryophyta</taxon>
        <taxon>Tracheophyta</taxon>
        <taxon>Spermatophyta</taxon>
        <taxon>Magnoliopsida</taxon>
        <taxon>Ranunculales</taxon>
        <taxon>Papaveraceae</taxon>
        <taxon>Papaveroideae</taxon>
        <taxon>Papaver</taxon>
    </lineage>
</organism>
<dbReference type="AlphaFoldDB" id="A0AAD4S4H1"/>
<name>A0AAD4S4H1_9MAGN</name>
<protein>
    <submittedName>
        <fullName evidence="1">Uncharacterized protein</fullName>
    </submittedName>
</protein>
<keyword evidence="2" id="KW-1185">Reference proteome</keyword>
<proteinExistence type="predicted"/>
<dbReference type="Proteomes" id="UP001202328">
    <property type="component" value="Unassembled WGS sequence"/>
</dbReference>
<dbReference type="PANTHER" id="PTHR34356:SF3">
    <property type="entry name" value="EXPRESSED PROTEIN"/>
    <property type="match status" value="1"/>
</dbReference>
<gene>
    <name evidence="1" type="ORF">MKW98_028677</name>
</gene>